<organism evidence="1 2">
    <name type="scientific">Aplosporella prunicola CBS 121167</name>
    <dbReference type="NCBI Taxonomy" id="1176127"/>
    <lineage>
        <taxon>Eukaryota</taxon>
        <taxon>Fungi</taxon>
        <taxon>Dikarya</taxon>
        <taxon>Ascomycota</taxon>
        <taxon>Pezizomycotina</taxon>
        <taxon>Dothideomycetes</taxon>
        <taxon>Dothideomycetes incertae sedis</taxon>
        <taxon>Botryosphaeriales</taxon>
        <taxon>Aplosporellaceae</taxon>
        <taxon>Aplosporella</taxon>
    </lineage>
</organism>
<dbReference type="EMBL" id="ML995595">
    <property type="protein sequence ID" value="KAF2135354.1"/>
    <property type="molecule type" value="Genomic_DNA"/>
</dbReference>
<keyword evidence="2" id="KW-1185">Reference proteome</keyword>
<dbReference type="GeneID" id="54301219"/>
<dbReference type="AlphaFoldDB" id="A0A6A6AWN9"/>
<reference evidence="1" key="1">
    <citation type="journal article" date="2020" name="Stud. Mycol.">
        <title>101 Dothideomycetes genomes: a test case for predicting lifestyles and emergence of pathogens.</title>
        <authorList>
            <person name="Haridas S."/>
            <person name="Albert R."/>
            <person name="Binder M."/>
            <person name="Bloem J."/>
            <person name="Labutti K."/>
            <person name="Salamov A."/>
            <person name="Andreopoulos B."/>
            <person name="Baker S."/>
            <person name="Barry K."/>
            <person name="Bills G."/>
            <person name="Bluhm B."/>
            <person name="Cannon C."/>
            <person name="Castanera R."/>
            <person name="Culley D."/>
            <person name="Daum C."/>
            <person name="Ezra D."/>
            <person name="Gonzalez J."/>
            <person name="Henrissat B."/>
            <person name="Kuo A."/>
            <person name="Liang C."/>
            <person name="Lipzen A."/>
            <person name="Lutzoni F."/>
            <person name="Magnuson J."/>
            <person name="Mondo S."/>
            <person name="Nolan M."/>
            <person name="Ohm R."/>
            <person name="Pangilinan J."/>
            <person name="Park H.-J."/>
            <person name="Ramirez L."/>
            <person name="Alfaro M."/>
            <person name="Sun H."/>
            <person name="Tritt A."/>
            <person name="Yoshinaga Y."/>
            <person name="Zwiers L.-H."/>
            <person name="Turgeon B."/>
            <person name="Goodwin S."/>
            <person name="Spatafora J."/>
            <person name="Crous P."/>
            <person name="Grigoriev I."/>
        </authorList>
    </citation>
    <scope>NUCLEOTIDE SEQUENCE</scope>
    <source>
        <strain evidence="1">CBS 121167</strain>
    </source>
</reference>
<evidence type="ECO:0000313" key="2">
    <source>
        <dbReference type="Proteomes" id="UP000799438"/>
    </source>
</evidence>
<name>A0A6A6AWN9_9PEZI</name>
<protein>
    <submittedName>
        <fullName evidence="1">Uncharacterized protein</fullName>
    </submittedName>
</protein>
<dbReference type="RefSeq" id="XP_033391072.1">
    <property type="nucleotide sequence ID" value="XM_033543722.1"/>
</dbReference>
<dbReference type="Proteomes" id="UP000799438">
    <property type="component" value="Unassembled WGS sequence"/>
</dbReference>
<accession>A0A6A6AWN9</accession>
<sequence length="171" mass="18862">MGRDGAKLFHSFDCLPLPLAFGDCRWRCFCVCAAYSQCDLATATERRGGRIADTYVGRKATAQAPAKGLEMSDVYFHIRRAEKIGSPDWRAPGPFYRSFVFTCPPNSPAFGYCQGSPSWTPDSLRSDRELGYYSSTQCNGLTTVPPLACTFCSHHHSPYSSTVDDESPPPL</sequence>
<gene>
    <name evidence="1" type="ORF">K452DRAFT_314054</name>
</gene>
<proteinExistence type="predicted"/>
<evidence type="ECO:0000313" key="1">
    <source>
        <dbReference type="EMBL" id="KAF2135354.1"/>
    </source>
</evidence>